<evidence type="ECO:0000259" key="14">
    <source>
        <dbReference type="PROSITE" id="PS51352"/>
    </source>
</evidence>
<dbReference type="GO" id="GO:0008379">
    <property type="term" value="F:thioredoxin peroxidase activity"/>
    <property type="evidence" value="ECO:0007669"/>
    <property type="project" value="TreeGrafter"/>
</dbReference>
<evidence type="ECO:0000256" key="1">
    <source>
        <dbReference type="ARBA" id="ARBA00003330"/>
    </source>
</evidence>
<comment type="catalytic activity">
    <reaction evidence="12">
        <text>a hydroperoxide + [thioredoxin]-dithiol = an alcohol + [thioredoxin]-disulfide + H2O</text>
        <dbReference type="Rhea" id="RHEA:62620"/>
        <dbReference type="Rhea" id="RHEA-COMP:10698"/>
        <dbReference type="Rhea" id="RHEA-COMP:10700"/>
        <dbReference type="ChEBI" id="CHEBI:15377"/>
        <dbReference type="ChEBI" id="CHEBI:29950"/>
        <dbReference type="ChEBI" id="CHEBI:30879"/>
        <dbReference type="ChEBI" id="CHEBI:35924"/>
        <dbReference type="ChEBI" id="CHEBI:50058"/>
        <dbReference type="EC" id="1.11.1.24"/>
    </reaction>
</comment>
<dbReference type="InterPro" id="IPR000866">
    <property type="entry name" value="AhpC/TSA"/>
</dbReference>
<evidence type="ECO:0000256" key="3">
    <source>
        <dbReference type="ARBA" id="ARBA00013017"/>
    </source>
</evidence>
<dbReference type="SUPFAM" id="SSF52833">
    <property type="entry name" value="Thioredoxin-like"/>
    <property type="match status" value="1"/>
</dbReference>
<dbReference type="FunFam" id="3.40.30.10:FF:000007">
    <property type="entry name" value="Thioredoxin-dependent thiol peroxidase"/>
    <property type="match status" value="1"/>
</dbReference>
<name>A0A0N1F7F8_9HYPH</name>
<evidence type="ECO:0000256" key="9">
    <source>
        <dbReference type="ARBA" id="ARBA00032824"/>
    </source>
</evidence>
<feature type="domain" description="Thioredoxin" evidence="14">
    <location>
        <begin position="3"/>
        <end position="154"/>
    </location>
</feature>
<comment type="function">
    <text evidence="1">Thiol-specific peroxidase that catalyzes the reduction of hydrogen peroxide and organic hydroperoxides to water and alcohols, respectively. Plays a role in cell protection against oxidative stress by detoxifying peroxides and as sensor of hydrogen peroxide-mediated signaling events.</text>
</comment>
<dbReference type="OrthoDB" id="9812811at2"/>
<keyword evidence="5" id="KW-0049">Antioxidant</keyword>
<dbReference type="InterPro" id="IPR013766">
    <property type="entry name" value="Thioredoxin_domain"/>
</dbReference>
<organism evidence="15 16">
    <name type="scientific">Bosea vaviloviae</name>
    <dbReference type="NCBI Taxonomy" id="1526658"/>
    <lineage>
        <taxon>Bacteria</taxon>
        <taxon>Pseudomonadati</taxon>
        <taxon>Pseudomonadota</taxon>
        <taxon>Alphaproteobacteria</taxon>
        <taxon>Hyphomicrobiales</taxon>
        <taxon>Boseaceae</taxon>
        <taxon>Bosea</taxon>
    </lineage>
</organism>
<dbReference type="PATRIC" id="fig|1526658.3.peg.3227"/>
<evidence type="ECO:0000256" key="10">
    <source>
        <dbReference type="ARBA" id="ARBA00038489"/>
    </source>
</evidence>
<dbReference type="GO" id="GO:0045454">
    <property type="term" value="P:cell redox homeostasis"/>
    <property type="evidence" value="ECO:0007669"/>
    <property type="project" value="TreeGrafter"/>
</dbReference>
<evidence type="ECO:0000256" key="5">
    <source>
        <dbReference type="ARBA" id="ARBA00022862"/>
    </source>
</evidence>
<comment type="similarity">
    <text evidence="10">Belongs to the peroxiredoxin family. BCP/PrxQ subfamily.</text>
</comment>
<dbReference type="RefSeq" id="WP_054207831.1">
    <property type="nucleotide sequence ID" value="NZ_LGSZ01000022.1"/>
</dbReference>
<keyword evidence="8" id="KW-0676">Redox-active center</keyword>
<dbReference type="AlphaFoldDB" id="A0A0N1F7F8"/>
<comment type="caution">
    <text evidence="15">The sequence shown here is derived from an EMBL/GenBank/DDBJ whole genome shotgun (WGS) entry which is preliminary data.</text>
</comment>
<keyword evidence="7" id="KW-1015">Disulfide bond</keyword>
<reference evidence="15 16" key="1">
    <citation type="submission" date="2015-07" db="EMBL/GenBank/DDBJ databases">
        <title>Whole genome sequencing of Bosea vaviloviae isolated from cave pool.</title>
        <authorList>
            <person name="Tan N.E.H."/>
            <person name="Lee Y.P."/>
            <person name="Gan H.M."/>
            <person name="Barton H."/>
            <person name="Savka M.A."/>
        </authorList>
    </citation>
    <scope>NUCLEOTIDE SEQUENCE [LARGE SCALE GENOMIC DNA]</scope>
    <source>
        <strain evidence="15 16">SD260</strain>
    </source>
</reference>
<evidence type="ECO:0000256" key="4">
    <source>
        <dbReference type="ARBA" id="ARBA00022559"/>
    </source>
</evidence>
<dbReference type="Gene3D" id="3.40.30.10">
    <property type="entry name" value="Glutaredoxin"/>
    <property type="match status" value="1"/>
</dbReference>
<dbReference type="InterPro" id="IPR050924">
    <property type="entry name" value="Peroxiredoxin_BCP/PrxQ"/>
</dbReference>
<evidence type="ECO:0000256" key="2">
    <source>
        <dbReference type="ARBA" id="ARBA00011245"/>
    </source>
</evidence>
<evidence type="ECO:0000256" key="8">
    <source>
        <dbReference type="ARBA" id="ARBA00023284"/>
    </source>
</evidence>
<feature type="active site" description="Cysteine sulfenic acid (-SOH) intermediate; for peroxidase activity" evidence="13">
    <location>
        <position position="45"/>
    </location>
</feature>
<evidence type="ECO:0000256" key="12">
    <source>
        <dbReference type="ARBA" id="ARBA00049091"/>
    </source>
</evidence>
<proteinExistence type="inferred from homology"/>
<comment type="subunit">
    <text evidence="2">Monomer.</text>
</comment>
<sequence>MALQDGDQAPDFRLARDGGGTVSLADFKGRKLVLYAYPKDDTPGCTQEAIAFNGLRRDFAAADTDIVGISPDPVKKHDKFKSKHGLDFPLVADETQATLQAYGIWVEKSMYGRTYMGVERTTFLIDRDGRIARIWPKVKVAGHAEEVLAAAKAL</sequence>
<keyword evidence="16" id="KW-1185">Reference proteome</keyword>
<dbReference type="Proteomes" id="UP000037822">
    <property type="component" value="Unassembled WGS sequence"/>
</dbReference>
<dbReference type="InterPro" id="IPR024706">
    <property type="entry name" value="Peroxiredoxin_AhpC-typ"/>
</dbReference>
<dbReference type="PANTHER" id="PTHR42801">
    <property type="entry name" value="THIOREDOXIN-DEPENDENT PEROXIDE REDUCTASE"/>
    <property type="match status" value="1"/>
</dbReference>
<evidence type="ECO:0000256" key="6">
    <source>
        <dbReference type="ARBA" id="ARBA00023002"/>
    </source>
</evidence>
<dbReference type="CDD" id="cd03017">
    <property type="entry name" value="PRX_BCP"/>
    <property type="match status" value="1"/>
</dbReference>
<dbReference type="InterPro" id="IPR036249">
    <property type="entry name" value="Thioredoxin-like_sf"/>
</dbReference>
<dbReference type="PROSITE" id="PS51352">
    <property type="entry name" value="THIOREDOXIN_2"/>
    <property type="match status" value="1"/>
</dbReference>
<keyword evidence="4" id="KW-0575">Peroxidase</keyword>
<dbReference type="EC" id="1.11.1.24" evidence="3"/>
<evidence type="ECO:0000313" key="16">
    <source>
        <dbReference type="Proteomes" id="UP000037822"/>
    </source>
</evidence>
<dbReference type="GO" id="GO:0034599">
    <property type="term" value="P:cellular response to oxidative stress"/>
    <property type="evidence" value="ECO:0007669"/>
    <property type="project" value="TreeGrafter"/>
</dbReference>
<evidence type="ECO:0000256" key="11">
    <source>
        <dbReference type="ARBA" id="ARBA00042639"/>
    </source>
</evidence>
<accession>A0A0N1F7F8</accession>
<dbReference type="PANTHER" id="PTHR42801:SF4">
    <property type="entry name" value="AHPC_TSA FAMILY PROTEIN"/>
    <property type="match status" value="1"/>
</dbReference>
<dbReference type="GO" id="GO:0005737">
    <property type="term" value="C:cytoplasm"/>
    <property type="evidence" value="ECO:0007669"/>
    <property type="project" value="TreeGrafter"/>
</dbReference>
<protein>
    <recommendedName>
        <fullName evidence="3">thioredoxin-dependent peroxiredoxin</fullName>
        <ecNumber evidence="3">1.11.1.24</ecNumber>
    </recommendedName>
    <alternativeName>
        <fullName evidence="9">Thioredoxin peroxidase</fullName>
    </alternativeName>
    <alternativeName>
        <fullName evidence="11">Thioredoxin-dependent peroxiredoxin Bcp</fullName>
    </alternativeName>
</protein>
<evidence type="ECO:0000256" key="7">
    <source>
        <dbReference type="ARBA" id="ARBA00023157"/>
    </source>
</evidence>
<evidence type="ECO:0000256" key="13">
    <source>
        <dbReference type="PIRSR" id="PIRSR000239-1"/>
    </source>
</evidence>
<keyword evidence="6" id="KW-0560">Oxidoreductase</keyword>
<dbReference type="EMBL" id="LGSZ01000022">
    <property type="protein sequence ID" value="KPH82170.1"/>
    <property type="molecule type" value="Genomic_DNA"/>
</dbReference>
<gene>
    <name evidence="15" type="ORF">AE618_04445</name>
</gene>
<evidence type="ECO:0000313" key="15">
    <source>
        <dbReference type="EMBL" id="KPH82170.1"/>
    </source>
</evidence>
<dbReference type="Pfam" id="PF00578">
    <property type="entry name" value="AhpC-TSA"/>
    <property type="match status" value="1"/>
</dbReference>
<dbReference type="PIRSF" id="PIRSF000239">
    <property type="entry name" value="AHPC"/>
    <property type="match status" value="1"/>
</dbReference>